<feature type="domain" description="Metallo-beta-lactamase" evidence="1">
    <location>
        <begin position="124"/>
        <end position="320"/>
    </location>
</feature>
<keyword evidence="3" id="KW-1185">Reference proteome</keyword>
<comment type="caution">
    <text evidence="2">The sequence shown here is derived from an EMBL/GenBank/DDBJ whole genome shotgun (WGS) entry which is preliminary data.</text>
</comment>
<dbReference type="AlphaFoldDB" id="A0A562V2D6"/>
<evidence type="ECO:0000313" key="2">
    <source>
        <dbReference type="EMBL" id="TWJ12031.1"/>
    </source>
</evidence>
<proteinExistence type="predicted"/>
<evidence type="ECO:0000313" key="3">
    <source>
        <dbReference type="Proteomes" id="UP000321617"/>
    </source>
</evidence>
<dbReference type="EMBL" id="VLLL01000006">
    <property type="protein sequence ID" value="TWJ12031.1"/>
    <property type="molecule type" value="Genomic_DNA"/>
</dbReference>
<dbReference type="GO" id="GO:0005737">
    <property type="term" value="C:cytoplasm"/>
    <property type="evidence" value="ECO:0007669"/>
    <property type="project" value="TreeGrafter"/>
</dbReference>
<dbReference type="InterPro" id="IPR001279">
    <property type="entry name" value="Metallo-B-lactamas"/>
</dbReference>
<organism evidence="2 3">
    <name type="scientific">Stackebrandtia albiflava</name>
    <dbReference type="NCBI Taxonomy" id="406432"/>
    <lineage>
        <taxon>Bacteria</taxon>
        <taxon>Bacillati</taxon>
        <taxon>Actinomycetota</taxon>
        <taxon>Actinomycetes</taxon>
        <taxon>Glycomycetales</taxon>
        <taxon>Glycomycetaceae</taxon>
        <taxon>Stackebrandtia</taxon>
    </lineage>
</organism>
<protein>
    <submittedName>
        <fullName evidence="2">L-ascorbate metabolism protein UlaG (Beta-lactamase superfamily)</fullName>
    </submittedName>
</protein>
<gene>
    <name evidence="2" type="ORF">LX16_2777</name>
</gene>
<dbReference type="PANTHER" id="PTHR15032">
    <property type="entry name" value="N-ACYL-PHOSPHATIDYLETHANOLAMINE-HYDROLYZING PHOSPHOLIPASE D"/>
    <property type="match status" value="1"/>
</dbReference>
<sequence length="375" mass="41495">MARTWRGLAIGAAVAAGAAAAGWLLHDIPSQVGHRPLSRGGPRAARIRRSRQFDRDSFVNPMPASEAVATPPVSILKELTGHRHQRRPQGVVPLVTPVGLESPGEGLRAAWFGHSTVLIDIEGRRILLDPVWSRRVSPSRLVGPRRLHEAPIGLAALPPVDAVVISHDHYDHLDRDTVLALVEAGETRFIVPLGVGAHLDRWGVPADRYTELDWNESVDVDGVTVTATAARHFSGRWFTRNDTLWASWVIAGRDHRVFYGGDTGYFKEFRDIGTRYGPFDLTVLPVGAYHESWPDIHMTPEEAVAAHLDLSGRVLLPVHWATFTLAMHPWGEPVDRLWREAKERDVTAVVPRPGEVVDVAQPPPVDGWWQTINPT</sequence>
<dbReference type="SUPFAM" id="SSF56281">
    <property type="entry name" value="Metallo-hydrolase/oxidoreductase"/>
    <property type="match status" value="1"/>
</dbReference>
<dbReference type="Proteomes" id="UP000321617">
    <property type="component" value="Unassembled WGS sequence"/>
</dbReference>
<evidence type="ECO:0000259" key="1">
    <source>
        <dbReference type="Pfam" id="PF12706"/>
    </source>
</evidence>
<accession>A0A562V2D6</accession>
<dbReference type="PANTHER" id="PTHR15032:SF4">
    <property type="entry name" value="N-ACYL-PHOSPHATIDYLETHANOLAMINE-HYDROLYZING PHOSPHOLIPASE D"/>
    <property type="match status" value="1"/>
</dbReference>
<dbReference type="Pfam" id="PF12706">
    <property type="entry name" value="Lactamase_B_2"/>
    <property type="match status" value="1"/>
</dbReference>
<dbReference type="OrthoDB" id="9805728at2"/>
<name>A0A562V2D6_9ACTN</name>
<reference evidence="2 3" key="1">
    <citation type="journal article" date="2013" name="Stand. Genomic Sci.">
        <title>Genomic Encyclopedia of Type Strains, Phase I: The one thousand microbial genomes (KMG-I) project.</title>
        <authorList>
            <person name="Kyrpides N.C."/>
            <person name="Woyke T."/>
            <person name="Eisen J.A."/>
            <person name="Garrity G."/>
            <person name="Lilburn T.G."/>
            <person name="Beck B.J."/>
            <person name="Whitman W.B."/>
            <person name="Hugenholtz P."/>
            <person name="Klenk H.P."/>
        </authorList>
    </citation>
    <scope>NUCLEOTIDE SEQUENCE [LARGE SCALE GENOMIC DNA]</scope>
    <source>
        <strain evidence="2 3">DSM 45044</strain>
    </source>
</reference>
<dbReference type="RefSeq" id="WP_147138828.1">
    <property type="nucleotide sequence ID" value="NZ_BAABIJ010000002.1"/>
</dbReference>
<dbReference type="Gene3D" id="3.60.15.10">
    <property type="entry name" value="Ribonuclease Z/Hydroxyacylglutathione hydrolase-like"/>
    <property type="match status" value="1"/>
</dbReference>
<dbReference type="InterPro" id="IPR036866">
    <property type="entry name" value="RibonucZ/Hydroxyglut_hydro"/>
</dbReference>